<dbReference type="Proteomes" id="UP001559623">
    <property type="component" value="Unassembled WGS sequence"/>
</dbReference>
<keyword evidence="2" id="KW-0812">Transmembrane</keyword>
<accession>A0ABV3X6X3</accession>
<reference evidence="4 5" key="1">
    <citation type="submission" date="2023-04" db="EMBL/GenBank/DDBJ databases">
        <title>Genome Sequence of Selenomonas sputigena ATCC 33150.</title>
        <authorList>
            <person name="Miller D.P."/>
            <person name="Anvari S."/>
            <person name="Polson S.W."/>
            <person name="Macdonald M."/>
            <person name="Mcdowell J.V."/>
        </authorList>
    </citation>
    <scope>NUCLEOTIDE SEQUENCE [LARGE SCALE GENOMIC DNA]</scope>
    <source>
        <strain evidence="4 5">ATCC 33150</strain>
    </source>
</reference>
<comment type="caution">
    <text evidence="4">The sequence shown here is derived from an EMBL/GenBank/DDBJ whole genome shotgun (WGS) entry which is preliminary data.</text>
</comment>
<evidence type="ECO:0000313" key="4">
    <source>
        <dbReference type="EMBL" id="MEX5285952.1"/>
    </source>
</evidence>
<feature type="transmembrane region" description="Helical" evidence="2">
    <location>
        <begin position="174"/>
        <end position="194"/>
    </location>
</feature>
<gene>
    <name evidence="4" type="ORF">QCO44_09990</name>
</gene>
<evidence type="ECO:0000256" key="1">
    <source>
        <dbReference type="SAM" id="MobiDB-lite"/>
    </source>
</evidence>
<keyword evidence="2" id="KW-1133">Transmembrane helix</keyword>
<organism evidence="4 5">
    <name type="scientific">Selenomonas sputigena</name>
    <dbReference type="NCBI Taxonomy" id="69823"/>
    <lineage>
        <taxon>Bacteria</taxon>
        <taxon>Bacillati</taxon>
        <taxon>Bacillota</taxon>
        <taxon>Negativicutes</taxon>
        <taxon>Selenomonadales</taxon>
        <taxon>Selenomonadaceae</taxon>
        <taxon>Selenomonas</taxon>
    </lineage>
</organism>
<evidence type="ECO:0000313" key="5">
    <source>
        <dbReference type="Proteomes" id="UP001559623"/>
    </source>
</evidence>
<keyword evidence="5" id="KW-1185">Reference proteome</keyword>
<dbReference type="Pfam" id="PF14018">
    <property type="entry name" value="DUF4234"/>
    <property type="match status" value="1"/>
</dbReference>
<keyword evidence="2" id="KW-0472">Membrane</keyword>
<dbReference type="RefSeq" id="WP_368847671.1">
    <property type="nucleotide sequence ID" value="NZ_CP194411.1"/>
</dbReference>
<evidence type="ECO:0000256" key="2">
    <source>
        <dbReference type="SAM" id="Phobius"/>
    </source>
</evidence>
<dbReference type="InterPro" id="IPR025328">
    <property type="entry name" value="DUF4234"/>
</dbReference>
<sequence>MQIKPRDIILPLVLSFITCGLYGLYWMYKLTEEIHALSRKPQTPDGGTVVLYTILTCTFYFYYWLYKIGSELVELREKNGLPPDSVSNTTYLRVTIAMTVIYVVFTTISYVLQILADTVEAAPLTKTTEDTLVAFGAMLFLFIIVFIFVAAFQSVLSGIILWVVYKRKDRNPTLLYLLLAFLRTYNFTMVFLQLSLNDFLRQRGGTDERLPIAASPAGAGSPVSLQKPLR</sequence>
<evidence type="ECO:0000259" key="3">
    <source>
        <dbReference type="Pfam" id="PF14018"/>
    </source>
</evidence>
<name>A0ABV3X6X3_9FIRM</name>
<dbReference type="EMBL" id="JARVLH010000006">
    <property type="protein sequence ID" value="MEX5285952.1"/>
    <property type="molecule type" value="Genomic_DNA"/>
</dbReference>
<proteinExistence type="predicted"/>
<protein>
    <submittedName>
        <fullName evidence="4">DUF4234 domain-containing protein</fullName>
    </submittedName>
</protein>
<feature type="compositionally biased region" description="Low complexity" evidence="1">
    <location>
        <begin position="213"/>
        <end position="222"/>
    </location>
</feature>
<feature type="transmembrane region" description="Helical" evidence="2">
    <location>
        <begin position="48"/>
        <end position="69"/>
    </location>
</feature>
<feature type="domain" description="DUF4234" evidence="3">
    <location>
        <begin position="7"/>
        <end position="73"/>
    </location>
</feature>
<feature type="transmembrane region" description="Helical" evidence="2">
    <location>
        <begin position="7"/>
        <end position="28"/>
    </location>
</feature>
<feature type="transmembrane region" description="Helical" evidence="2">
    <location>
        <begin position="90"/>
        <end position="112"/>
    </location>
</feature>
<feature type="region of interest" description="Disordered" evidence="1">
    <location>
        <begin position="211"/>
        <end position="230"/>
    </location>
</feature>
<feature type="transmembrane region" description="Helical" evidence="2">
    <location>
        <begin position="132"/>
        <end position="165"/>
    </location>
</feature>